<gene>
    <name evidence="2" type="ORF">BDZ90DRAFT_229259</name>
</gene>
<dbReference type="AlphaFoldDB" id="A0A316V120"/>
<organism evidence="2 3">
    <name type="scientific">Jaminaea rosea</name>
    <dbReference type="NCBI Taxonomy" id="1569628"/>
    <lineage>
        <taxon>Eukaryota</taxon>
        <taxon>Fungi</taxon>
        <taxon>Dikarya</taxon>
        <taxon>Basidiomycota</taxon>
        <taxon>Ustilaginomycotina</taxon>
        <taxon>Exobasidiomycetes</taxon>
        <taxon>Microstromatales</taxon>
        <taxon>Microstromatales incertae sedis</taxon>
        <taxon>Jaminaea</taxon>
    </lineage>
</organism>
<protein>
    <submittedName>
        <fullName evidence="2">Uncharacterized protein</fullName>
    </submittedName>
</protein>
<proteinExistence type="predicted"/>
<feature type="compositionally biased region" description="Polar residues" evidence="1">
    <location>
        <begin position="1"/>
        <end position="14"/>
    </location>
</feature>
<keyword evidence="3" id="KW-1185">Reference proteome</keyword>
<name>A0A316V120_9BASI</name>
<dbReference type="Proteomes" id="UP000245884">
    <property type="component" value="Unassembled WGS sequence"/>
</dbReference>
<dbReference type="RefSeq" id="XP_025364853.1">
    <property type="nucleotide sequence ID" value="XM_025504988.1"/>
</dbReference>
<dbReference type="GeneID" id="37026811"/>
<sequence length="113" mass="12496">MASSTNNDTASSGDNKGARQPLLLPGPSTSWPPLDPVFKEMLYAMDARGLEISDFCDVLYKDEDRISAMFVGHLQPSTEEVLKIAALLELLGDRLNAKITAYWRKVNETLPRA</sequence>
<evidence type="ECO:0000313" key="3">
    <source>
        <dbReference type="Proteomes" id="UP000245884"/>
    </source>
</evidence>
<evidence type="ECO:0000256" key="1">
    <source>
        <dbReference type="SAM" id="MobiDB-lite"/>
    </source>
</evidence>
<evidence type="ECO:0000313" key="2">
    <source>
        <dbReference type="EMBL" id="PWN30241.1"/>
    </source>
</evidence>
<feature type="region of interest" description="Disordered" evidence="1">
    <location>
        <begin position="1"/>
        <end position="30"/>
    </location>
</feature>
<reference evidence="2 3" key="1">
    <citation type="journal article" date="2018" name="Mol. Biol. Evol.">
        <title>Broad Genomic Sampling Reveals a Smut Pathogenic Ancestry of the Fungal Clade Ustilaginomycotina.</title>
        <authorList>
            <person name="Kijpornyongpan T."/>
            <person name="Mondo S.J."/>
            <person name="Barry K."/>
            <person name="Sandor L."/>
            <person name="Lee J."/>
            <person name="Lipzen A."/>
            <person name="Pangilinan J."/>
            <person name="LaButti K."/>
            <person name="Hainaut M."/>
            <person name="Henrissat B."/>
            <person name="Grigoriev I.V."/>
            <person name="Spatafora J.W."/>
            <person name="Aime M.C."/>
        </authorList>
    </citation>
    <scope>NUCLEOTIDE SEQUENCE [LARGE SCALE GENOMIC DNA]</scope>
    <source>
        <strain evidence="2 3">MCA 5214</strain>
    </source>
</reference>
<dbReference type="EMBL" id="KZ819662">
    <property type="protein sequence ID" value="PWN30241.1"/>
    <property type="molecule type" value="Genomic_DNA"/>
</dbReference>
<accession>A0A316V120</accession>